<dbReference type="AlphaFoldDB" id="A0A347WKH5"/>
<dbReference type="InterPro" id="IPR000073">
    <property type="entry name" value="AB_hydrolase_1"/>
</dbReference>
<dbReference type="EC" id="3.4.11.5" evidence="8 10"/>
<comment type="subcellular location">
    <subcellularLocation>
        <location evidence="2 8">Cytoplasm</location>
    </subcellularLocation>
</comment>
<dbReference type="Pfam" id="PF00561">
    <property type="entry name" value="Abhydrolase_1"/>
    <property type="match status" value="1"/>
</dbReference>
<dbReference type="OrthoDB" id="9775557at2"/>
<evidence type="ECO:0000313" key="12">
    <source>
        <dbReference type="EMBL" id="AXY25582.1"/>
    </source>
</evidence>
<dbReference type="NCBIfam" id="TIGR01249">
    <property type="entry name" value="pro_imino_pep_1"/>
    <property type="match status" value="1"/>
</dbReference>
<evidence type="ECO:0000259" key="11">
    <source>
        <dbReference type="Pfam" id="PF00561"/>
    </source>
</evidence>
<sequence>MYVNTPILDAFYLSVGSGHELYVETAGNPQGIPVIFLHGGPGGHVSEASRRFFDPEAYFIILFDQRGTGQSKPFLSLEANTIFHSVADMECLREHLGIEAWYVFGGSYGSTLALTYAIHHPDRVKHLILRGIFLGRQEDIDWLYQAGASYFVPEAFDRFKNFIPEQEQGQLVEAYYQRLTQGKPAMRQQASKLWADWESSVINLVPQIPTGQERVSPSDMSYALLEAHYFVHGVFGSQDQYILEHSDRLQEIPMDIVHGRYDINCRPIGAYLLKRAVPQAKLHLIEKGAHNPYERPMMEKLLAIMNHLKHAD</sequence>
<evidence type="ECO:0000256" key="8">
    <source>
        <dbReference type="PIRNR" id="PIRNR006431"/>
    </source>
</evidence>
<dbReference type="GO" id="GO:0005737">
    <property type="term" value="C:cytoplasm"/>
    <property type="evidence" value="ECO:0007669"/>
    <property type="project" value="UniProtKB-SubCell"/>
</dbReference>
<evidence type="ECO:0000256" key="10">
    <source>
        <dbReference type="RuleBase" id="RU003421"/>
    </source>
</evidence>
<feature type="active site" description="Proton donor" evidence="9">
    <location>
        <position position="290"/>
    </location>
</feature>
<feature type="active site" description="Nucleophile" evidence="9">
    <location>
        <position position="107"/>
    </location>
</feature>
<dbReference type="KEGG" id="abae:CL176_06005"/>
<feature type="active site" evidence="9">
    <location>
        <position position="262"/>
    </location>
</feature>
<evidence type="ECO:0000256" key="1">
    <source>
        <dbReference type="ARBA" id="ARBA00001585"/>
    </source>
</evidence>
<gene>
    <name evidence="12" type="primary">pip</name>
    <name evidence="12" type="ORF">CL176_06005</name>
</gene>
<evidence type="ECO:0000256" key="5">
    <source>
        <dbReference type="ARBA" id="ARBA00022490"/>
    </source>
</evidence>
<dbReference type="InterPro" id="IPR002410">
    <property type="entry name" value="Peptidase_S33"/>
</dbReference>
<dbReference type="PANTHER" id="PTHR43722:SF1">
    <property type="entry name" value="PROLINE IMINOPEPTIDASE"/>
    <property type="match status" value="1"/>
</dbReference>
<dbReference type="PRINTS" id="PR00793">
    <property type="entry name" value="PROAMNOPTASE"/>
</dbReference>
<comment type="catalytic activity">
    <reaction evidence="1 8 10">
        <text>Release of N-terminal proline from a peptide.</text>
        <dbReference type="EC" id="3.4.11.5"/>
    </reaction>
</comment>
<keyword evidence="7 8" id="KW-0378">Hydrolase</keyword>
<keyword evidence="13" id="KW-1185">Reference proteome</keyword>
<dbReference type="GO" id="GO:0004177">
    <property type="term" value="F:aminopeptidase activity"/>
    <property type="evidence" value="ECO:0007669"/>
    <property type="project" value="UniProtKB-UniRule"/>
</dbReference>
<dbReference type="Gene3D" id="3.40.50.1820">
    <property type="entry name" value="alpha/beta hydrolase"/>
    <property type="match status" value="1"/>
</dbReference>
<evidence type="ECO:0000256" key="2">
    <source>
        <dbReference type="ARBA" id="ARBA00004496"/>
    </source>
</evidence>
<dbReference type="PRINTS" id="PR00111">
    <property type="entry name" value="ABHYDROLASE"/>
</dbReference>
<comment type="similarity">
    <text evidence="3 8 10">Belongs to the peptidase S33 family.</text>
</comment>
<evidence type="ECO:0000256" key="6">
    <source>
        <dbReference type="ARBA" id="ARBA00022670"/>
    </source>
</evidence>
<evidence type="ECO:0000256" key="7">
    <source>
        <dbReference type="ARBA" id="ARBA00022801"/>
    </source>
</evidence>
<evidence type="ECO:0000256" key="3">
    <source>
        <dbReference type="ARBA" id="ARBA00010088"/>
    </source>
</evidence>
<organism evidence="12 13">
    <name type="scientific">Suicoccus acidiformans</name>
    <dbReference type="NCBI Taxonomy" id="2036206"/>
    <lineage>
        <taxon>Bacteria</taxon>
        <taxon>Bacillati</taxon>
        <taxon>Bacillota</taxon>
        <taxon>Bacilli</taxon>
        <taxon>Lactobacillales</taxon>
        <taxon>Aerococcaceae</taxon>
        <taxon>Suicoccus</taxon>
    </lineage>
</organism>
<keyword evidence="6 8" id="KW-0645">Protease</keyword>
<accession>A0A347WKH5</accession>
<evidence type="ECO:0000256" key="9">
    <source>
        <dbReference type="PIRSR" id="PIRSR006431-1"/>
    </source>
</evidence>
<dbReference type="GO" id="GO:0006508">
    <property type="term" value="P:proteolysis"/>
    <property type="evidence" value="ECO:0007669"/>
    <property type="project" value="UniProtKB-KW"/>
</dbReference>
<reference evidence="12 13" key="1">
    <citation type="submission" date="2017-09" db="EMBL/GenBank/DDBJ databases">
        <title>Complete genome sequence of Oxytococcus suis strain ZY16052.</title>
        <authorList>
            <person name="Li F."/>
        </authorList>
    </citation>
    <scope>NUCLEOTIDE SEQUENCE [LARGE SCALE GENOMIC DNA]</scope>
    <source>
        <strain evidence="12 13">ZY16052</strain>
    </source>
</reference>
<evidence type="ECO:0000313" key="13">
    <source>
        <dbReference type="Proteomes" id="UP000263232"/>
    </source>
</evidence>
<dbReference type="InterPro" id="IPR005944">
    <property type="entry name" value="Pro_iminopeptidase"/>
</dbReference>
<feature type="domain" description="AB hydrolase-1" evidence="11">
    <location>
        <begin position="33"/>
        <end position="293"/>
    </location>
</feature>
<proteinExistence type="inferred from homology"/>
<dbReference type="PIRSF" id="PIRSF006431">
    <property type="entry name" value="Pept_S33"/>
    <property type="match status" value="1"/>
</dbReference>
<dbReference type="EMBL" id="CP023434">
    <property type="protein sequence ID" value="AXY25582.1"/>
    <property type="molecule type" value="Genomic_DNA"/>
</dbReference>
<name>A0A347WKH5_9LACT</name>
<protein>
    <recommendedName>
        <fullName evidence="8 10">Proline iminopeptidase</fullName>
        <shortName evidence="8">PIP</shortName>
        <ecNumber evidence="8 10">3.4.11.5</ecNumber>
    </recommendedName>
    <alternativeName>
        <fullName evidence="8">Prolyl aminopeptidase</fullName>
    </alternativeName>
</protein>
<keyword evidence="4 8" id="KW-0031">Aminopeptidase</keyword>
<dbReference type="Proteomes" id="UP000263232">
    <property type="component" value="Chromosome"/>
</dbReference>
<dbReference type="RefSeq" id="WP_118990484.1">
    <property type="nucleotide sequence ID" value="NZ_CP023434.1"/>
</dbReference>
<dbReference type="InterPro" id="IPR029058">
    <property type="entry name" value="AB_hydrolase_fold"/>
</dbReference>
<keyword evidence="5 8" id="KW-0963">Cytoplasm</keyword>
<dbReference type="PANTHER" id="PTHR43722">
    <property type="entry name" value="PROLINE IMINOPEPTIDASE"/>
    <property type="match status" value="1"/>
</dbReference>
<dbReference type="SUPFAM" id="SSF53474">
    <property type="entry name" value="alpha/beta-Hydrolases"/>
    <property type="match status" value="1"/>
</dbReference>
<evidence type="ECO:0000256" key="4">
    <source>
        <dbReference type="ARBA" id="ARBA00022438"/>
    </source>
</evidence>